<dbReference type="Pfam" id="PF02945">
    <property type="entry name" value="Endonuclease_7"/>
    <property type="match status" value="1"/>
</dbReference>
<dbReference type="InterPro" id="IPR038563">
    <property type="entry name" value="Endonuclease_7_sf"/>
</dbReference>
<organism evidence="1">
    <name type="scientific">viral metagenome</name>
    <dbReference type="NCBI Taxonomy" id="1070528"/>
    <lineage>
        <taxon>unclassified sequences</taxon>
        <taxon>metagenomes</taxon>
        <taxon>organismal metagenomes</taxon>
    </lineage>
</organism>
<dbReference type="SUPFAM" id="SSF54060">
    <property type="entry name" value="His-Me finger endonucleases"/>
    <property type="match status" value="1"/>
</dbReference>
<name>A0A6M3J8I1_9ZZZZ</name>
<keyword evidence="1" id="KW-0378">Hydrolase</keyword>
<proteinExistence type="predicted"/>
<dbReference type="GO" id="GO:0004519">
    <property type="term" value="F:endonuclease activity"/>
    <property type="evidence" value="ECO:0007669"/>
    <property type="project" value="UniProtKB-KW"/>
</dbReference>
<dbReference type="Gene3D" id="3.40.1800.10">
    <property type="entry name" value="His-Me finger endonucleases"/>
    <property type="match status" value="1"/>
</dbReference>
<dbReference type="EMBL" id="MT141550">
    <property type="protein sequence ID" value="QJA66153.1"/>
    <property type="molecule type" value="Genomic_DNA"/>
</dbReference>
<keyword evidence="1" id="KW-0540">Nuclease</keyword>
<protein>
    <submittedName>
        <fullName evidence="1">Putative recombination endonuclease VII</fullName>
    </submittedName>
</protein>
<dbReference type="AlphaFoldDB" id="A0A6M3J8I1"/>
<dbReference type="InterPro" id="IPR004211">
    <property type="entry name" value="Endonuclease_7"/>
</dbReference>
<dbReference type="InterPro" id="IPR044925">
    <property type="entry name" value="His-Me_finger_sf"/>
</dbReference>
<keyword evidence="1" id="KW-0255">Endonuclease</keyword>
<sequence>MNKEDKKVYDRKYYLEHKERFQKHNREWKRTHKKEEREYQLKYNYGITVEDYNKMFTKQNGCCAICNLPETGRNRFGAIRLSVDHETGAVRGLLCHKCNKKLGFLEDYDFILKARKYLE</sequence>
<gene>
    <name evidence="1" type="ORF">MM415B00360_0015</name>
</gene>
<accession>A0A6M3J8I1</accession>
<reference evidence="1" key="1">
    <citation type="submission" date="2020-03" db="EMBL/GenBank/DDBJ databases">
        <title>The deep terrestrial virosphere.</title>
        <authorList>
            <person name="Holmfeldt K."/>
            <person name="Nilsson E."/>
            <person name="Simone D."/>
            <person name="Lopez-Fernandez M."/>
            <person name="Wu X."/>
            <person name="de Brujin I."/>
            <person name="Lundin D."/>
            <person name="Andersson A."/>
            <person name="Bertilsson S."/>
            <person name="Dopson M."/>
        </authorList>
    </citation>
    <scope>NUCLEOTIDE SEQUENCE</scope>
    <source>
        <strain evidence="1">MM415B00360</strain>
    </source>
</reference>
<evidence type="ECO:0000313" key="1">
    <source>
        <dbReference type="EMBL" id="QJA66153.1"/>
    </source>
</evidence>